<evidence type="ECO:0000256" key="1">
    <source>
        <dbReference type="ARBA" id="ARBA00010333"/>
    </source>
</evidence>
<evidence type="ECO:0000313" key="8">
    <source>
        <dbReference type="Proteomes" id="UP000236488"/>
    </source>
</evidence>
<dbReference type="SMART" id="SM00062">
    <property type="entry name" value="PBPb"/>
    <property type="match status" value="1"/>
</dbReference>
<sequence>MIARRTFIRASAMAAVTFALGGAAGLSGCASDPNVLRVGTKIDVPGFGFQNPETGNIEGFEVDIARELAKRIKGSPDALQVTGVNVTTRGAMLDNGTLDATLATFTITEERKRSYNFSRPYYTDHIGVLVKRSSGIVDLAGLDGKTVGVALSATTRDKLTAAGDEIGIHMKFAEYSTYPEIKIALVAGRVDAFSVDRSILNGYVDDSTMLLDTHLSPQEYGVATKKSNTELAGRIDDAVAAMQADGTLGALEERWGLSDDAPDQGDADGGKGGS</sequence>
<keyword evidence="2" id="KW-0813">Transport</keyword>
<protein>
    <submittedName>
        <fullName evidence="7">Adhesin</fullName>
    </submittedName>
</protein>
<proteinExistence type="inferred from homology"/>
<dbReference type="AlphaFoldDB" id="A0A2K2U8Q8"/>
<evidence type="ECO:0000256" key="5">
    <source>
        <dbReference type="SAM" id="MobiDB-lite"/>
    </source>
</evidence>
<evidence type="ECO:0000256" key="4">
    <source>
        <dbReference type="RuleBase" id="RU003744"/>
    </source>
</evidence>
<comment type="similarity">
    <text evidence="1 4">Belongs to the bacterial solute-binding protein 3 family.</text>
</comment>
<dbReference type="Gene3D" id="3.40.190.10">
    <property type="entry name" value="Periplasmic binding protein-like II"/>
    <property type="match status" value="2"/>
</dbReference>
<dbReference type="GO" id="GO:0006865">
    <property type="term" value="P:amino acid transport"/>
    <property type="evidence" value="ECO:0007669"/>
    <property type="project" value="TreeGrafter"/>
</dbReference>
<feature type="domain" description="Solute-binding protein family 3/N-terminal" evidence="6">
    <location>
        <begin position="35"/>
        <end position="259"/>
    </location>
</feature>
<keyword evidence="8" id="KW-1185">Reference proteome</keyword>
<gene>
    <name evidence="7" type="ORF">C2L80_00550</name>
</gene>
<feature type="region of interest" description="Disordered" evidence="5">
    <location>
        <begin position="253"/>
        <end position="274"/>
    </location>
</feature>
<keyword evidence="3" id="KW-0732">Signal</keyword>
<evidence type="ECO:0000259" key="6">
    <source>
        <dbReference type="SMART" id="SM00062"/>
    </source>
</evidence>
<reference evidence="7 8" key="1">
    <citation type="journal article" date="2018" name="Int. J. Syst. Evol. Microbiol.">
        <title>Rubneribacter badeniensis gen. nov., sp. nov. and Enteroscipio rubneri gen. nov., sp. nov., new members of the Eggerthellaceae isolated from human faeces.</title>
        <authorList>
            <person name="Danylec N."/>
            <person name="Gobl A."/>
            <person name="Stoll D.A."/>
            <person name="Hetzer B."/>
            <person name="Kulling S.E."/>
            <person name="Huch M."/>
        </authorList>
    </citation>
    <scope>NUCLEOTIDE SEQUENCE [LARGE SCALE GENOMIC DNA]</scope>
    <source>
        <strain evidence="7 8">ResAG-85</strain>
    </source>
</reference>
<dbReference type="Proteomes" id="UP000236488">
    <property type="component" value="Unassembled WGS sequence"/>
</dbReference>
<dbReference type="CDD" id="cd13691">
    <property type="entry name" value="PBP2_Peb1a_like"/>
    <property type="match status" value="1"/>
</dbReference>
<dbReference type="EMBL" id="PPEL01000001">
    <property type="protein sequence ID" value="PNV66649.1"/>
    <property type="molecule type" value="Genomic_DNA"/>
</dbReference>
<dbReference type="PROSITE" id="PS01039">
    <property type="entry name" value="SBP_BACTERIAL_3"/>
    <property type="match status" value="1"/>
</dbReference>
<evidence type="ECO:0000256" key="2">
    <source>
        <dbReference type="ARBA" id="ARBA00022448"/>
    </source>
</evidence>
<dbReference type="PROSITE" id="PS51257">
    <property type="entry name" value="PROKAR_LIPOPROTEIN"/>
    <property type="match status" value="1"/>
</dbReference>
<dbReference type="InterPro" id="IPR006311">
    <property type="entry name" value="TAT_signal"/>
</dbReference>
<dbReference type="PANTHER" id="PTHR30085">
    <property type="entry name" value="AMINO ACID ABC TRANSPORTER PERMEASE"/>
    <property type="match status" value="1"/>
</dbReference>
<accession>A0A2K2U8Q8</accession>
<evidence type="ECO:0000256" key="3">
    <source>
        <dbReference type="ARBA" id="ARBA00022729"/>
    </source>
</evidence>
<dbReference type="Pfam" id="PF00497">
    <property type="entry name" value="SBP_bac_3"/>
    <property type="match status" value="1"/>
</dbReference>
<dbReference type="PANTHER" id="PTHR30085:SF6">
    <property type="entry name" value="ABC TRANSPORTER GLUTAMINE-BINDING PROTEIN GLNH"/>
    <property type="match status" value="1"/>
</dbReference>
<organism evidence="7 8">
    <name type="scientific">Rubneribacter badeniensis</name>
    <dbReference type="NCBI Taxonomy" id="2070688"/>
    <lineage>
        <taxon>Bacteria</taxon>
        <taxon>Bacillati</taxon>
        <taxon>Actinomycetota</taxon>
        <taxon>Coriobacteriia</taxon>
        <taxon>Eggerthellales</taxon>
        <taxon>Eggerthellaceae</taxon>
        <taxon>Rubneribacter</taxon>
    </lineage>
</organism>
<dbReference type="SUPFAM" id="SSF53850">
    <property type="entry name" value="Periplasmic binding protein-like II"/>
    <property type="match status" value="1"/>
</dbReference>
<dbReference type="InterPro" id="IPR001638">
    <property type="entry name" value="Solute-binding_3/MltF_N"/>
</dbReference>
<dbReference type="PROSITE" id="PS51318">
    <property type="entry name" value="TAT"/>
    <property type="match status" value="1"/>
</dbReference>
<dbReference type="InterPro" id="IPR018313">
    <property type="entry name" value="SBP_3_CS"/>
</dbReference>
<dbReference type="GO" id="GO:0005576">
    <property type="term" value="C:extracellular region"/>
    <property type="evidence" value="ECO:0007669"/>
    <property type="project" value="TreeGrafter"/>
</dbReference>
<evidence type="ECO:0000313" key="7">
    <source>
        <dbReference type="EMBL" id="PNV66649.1"/>
    </source>
</evidence>
<name>A0A2K2U8Q8_9ACTN</name>
<dbReference type="InterPro" id="IPR051455">
    <property type="entry name" value="Bact_solute-bind_prot3"/>
</dbReference>
<dbReference type="GO" id="GO:0030288">
    <property type="term" value="C:outer membrane-bounded periplasmic space"/>
    <property type="evidence" value="ECO:0007669"/>
    <property type="project" value="TreeGrafter"/>
</dbReference>
<comment type="caution">
    <text evidence="7">The sequence shown here is derived from an EMBL/GenBank/DDBJ whole genome shotgun (WGS) entry which is preliminary data.</text>
</comment>